<dbReference type="PANTHER" id="PTHR31623:SF17">
    <property type="entry name" value="F21J9.9"/>
    <property type="match status" value="1"/>
</dbReference>
<dbReference type="PANTHER" id="PTHR31623">
    <property type="entry name" value="F21J9.9"/>
    <property type="match status" value="1"/>
</dbReference>
<evidence type="ECO:0000256" key="1">
    <source>
        <dbReference type="ARBA" id="ARBA00009861"/>
    </source>
</evidence>
<evidence type="ECO:0000256" key="3">
    <source>
        <dbReference type="ARBA" id="ARBA00023315"/>
    </source>
</evidence>
<dbReference type="EMBL" id="JAUIZM010000008">
    <property type="protein sequence ID" value="KAK1368110.1"/>
    <property type="molecule type" value="Genomic_DNA"/>
</dbReference>
<organism evidence="4 5">
    <name type="scientific">Heracleum sosnowskyi</name>
    <dbReference type="NCBI Taxonomy" id="360622"/>
    <lineage>
        <taxon>Eukaryota</taxon>
        <taxon>Viridiplantae</taxon>
        <taxon>Streptophyta</taxon>
        <taxon>Embryophyta</taxon>
        <taxon>Tracheophyta</taxon>
        <taxon>Spermatophyta</taxon>
        <taxon>Magnoliopsida</taxon>
        <taxon>eudicotyledons</taxon>
        <taxon>Gunneridae</taxon>
        <taxon>Pentapetalae</taxon>
        <taxon>asterids</taxon>
        <taxon>campanulids</taxon>
        <taxon>Apiales</taxon>
        <taxon>Apiaceae</taxon>
        <taxon>Apioideae</taxon>
        <taxon>apioid superclade</taxon>
        <taxon>Tordylieae</taxon>
        <taxon>Tordyliinae</taxon>
        <taxon>Heracleum</taxon>
    </lineage>
</organism>
<keyword evidence="5" id="KW-1185">Reference proteome</keyword>
<dbReference type="Proteomes" id="UP001237642">
    <property type="component" value="Unassembled WGS sequence"/>
</dbReference>
<dbReference type="AlphaFoldDB" id="A0AAD8HL78"/>
<evidence type="ECO:0000256" key="2">
    <source>
        <dbReference type="ARBA" id="ARBA00022679"/>
    </source>
</evidence>
<dbReference type="GO" id="GO:0016746">
    <property type="term" value="F:acyltransferase activity"/>
    <property type="evidence" value="ECO:0007669"/>
    <property type="project" value="UniProtKB-KW"/>
</dbReference>
<evidence type="ECO:0000313" key="4">
    <source>
        <dbReference type="EMBL" id="KAK1368110.1"/>
    </source>
</evidence>
<gene>
    <name evidence="4" type="ORF">POM88_034202</name>
</gene>
<reference evidence="4" key="2">
    <citation type="submission" date="2023-05" db="EMBL/GenBank/DDBJ databases">
        <authorList>
            <person name="Schelkunov M.I."/>
        </authorList>
    </citation>
    <scope>NUCLEOTIDE SEQUENCE</scope>
    <source>
        <strain evidence="4">Hsosn_3</strain>
        <tissue evidence="4">Leaf</tissue>
    </source>
</reference>
<comment type="similarity">
    <text evidence="1">Belongs to the plant acyltransferase family.</text>
</comment>
<dbReference type="InterPro" id="IPR023213">
    <property type="entry name" value="CAT-like_dom_sf"/>
</dbReference>
<dbReference type="Pfam" id="PF02458">
    <property type="entry name" value="Transferase"/>
    <property type="match status" value="2"/>
</dbReference>
<keyword evidence="2" id="KW-0808">Transferase</keyword>
<proteinExistence type="inferred from homology"/>
<sequence length="357" mass="38927">MRERTVPPLPKNQFGNLYLIAYAQSVAGHEGVGLPCIVNCLSNSVKRATENCGVVLLLEKEGQKLVSQELCEMIKICDQGAEFVEAKVDVQLDDLLSQRKNLKIELLNDLLPCPLGAVDEYTDPLLAVQVIVFSCGGFAIAVEGRISSIRGRAKFDNSSKILPTKEQSVFGIIGKAIIDVHVANPENPKGFAVIQSVNMRERTVPPLPENQFGNLYLVASAQSVAGHEGVELPCIVNCFSNSVKRATENCGVVLSLEKEAGQELVSRELCEMLISLSSPDIYFASTLSSWCKFPLYEADFGSGKPLWVSCANIPMKNTVVLVDEKSGGGIEAWVSLNESDMQKFIKHSEITDIMDCN</sequence>
<accession>A0AAD8HL78</accession>
<comment type="caution">
    <text evidence="4">The sequence shown here is derived from an EMBL/GenBank/DDBJ whole genome shotgun (WGS) entry which is preliminary data.</text>
</comment>
<dbReference type="Gene3D" id="3.30.559.10">
    <property type="entry name" value="Chloramphenicol acetyltransferase-like domain"/>
    <property type="match status" value="2"/>
</dbReference>
<keyword evidence="3" id="KW-0012">Acyltransferase</keyword>
<protein>
    <submittedName>
        <fullName evidence="4">Uncharacterized protein</fullName>
    </submittedName>
</protein>
<evidence type="ECO:0000313" key="5">
    <source>
        <dbReference type="Proteomes" id="UP001237642"/>
    </source>
</evidence>
<name>A0AAD8HL78_9APIA</name>
<reference evidence="4" key="1">
    <citation type="submission" date="2023-02" db="EMBL/GenBank/DDBJ databases">
        <title>Genome of toxic invasive species Heracleum sosnowskyi carries increased number of genes despite the absence of recent whole-genome duplications.</title>
        <authorList>
            <person name="Schelkunov M."/>
            <person name="Shtratnikova V."/>
            <person name="Makarenko M."/>
            <person name="Klepikova A."/>
            <person name="Omelchenko D."/>
            <person name="Novikova G."/>
            <person name="Obukhova E."/>
            <person name="Bogdanov V."/>
            <person name="Penin A."/>
            <person name="Logacheva M."/>
        </authorList>
    </citation>
    <scope>NUCLEOTIDE SEQUENCE</scope>
    <source>
        <strain evidence="4">Hsosn_3</strain>
        <tissue evidence="4">Leaf</tissue>
    </source>
</reference>